<evidence type="ECO:0000256" key="2">
    <source>
        <dbReference type="ARBA" id="ARBA00023125"/>
    </source>
</evidence>
<accession>V6F346</accession>
<dbReference type="GO" id="GO:0003700">
    <property type="term" value="F:DNA-binding transcription factor activity"/>
    <property type="evidence" value="ECO:0007669"/>
    <property type="project" value="InterPro"/>
</dbReference>
<feature type="domain" description="HTH araC/xylS-type" evidence="5">
    <location>
        <begin position="154"/>
        <end position="252"/>
    </location>
</feature>
<keyword evidence="3" id="KW-0804">Transcription</keyword>
<dbReference type="SMART" id="SM00342">
    <property type="entry name" value="HTH_ARAC"/>
    <property type="match status" value="1"/>
</dbReference>
<protein>
    <submittedName>
        <fullName evidence="7">Transcriptional regulatory protein BaeR</fullName>
    </submittedName>
</protein>
<dbReference type="PANTHER" id="PTHR47893">
    <property type="entry name" value="REGULATORY PROTEIN PCHR"/>
    <property type="match status" value="1"/>
</dbReference>
<keyword evidence="8" id="KW-1185">Reference proteome</keyword>
<dbReference type="PROSITE" id="PS01124">
    <property type="entry name" value="HTH_ARAC_FAMILY_2"/>
    <property type="match status" value="1"/>
</dbReference>
<keyword evidence="1" id="KW-0805">Transcription regulation</keyword>
<dbReference type="STRING" id="1430440.MGMSRv2__2582"/>
<dbReference type="EMBL" id="HG794546">
    <property type="protein sequence ID" value="CDK99797.1"/>
    <property type="molecule type" value="Genomic_DNA"/>
</dbReference>
<organism evidence="7 8">
    <name type="scientific">Magnetospirillum gryphiswaldense (strain DSM 6361 / JCM 21280 / NBRC 15271 / MSR-1)</name>
    <dbReference type="NCBI Taxonomy" id="431944"/>
    <lineage>
        <taxon>Bacteria</taxon>
        <taxon>Pseudomonadati</taxon>
        <taxon>Pseudomonadota</taxon>
        <taxon>Alphaproteobacteria</taxon>
        <taxon>Rhodospirillales</taxon>
        <taxon>Rhodospirillaceae</taxon>
        <taxon>Magnetospirillum</taxon>
    </lineage>
</organism>
<dbReference type="InterPro" id="IPR009057">
    <property type="entry name" value="Homeodomain-like_sf"/>
</dbReference>
<dbReference type="SUPFAM" id="SSF46689">
    <property type="entry name" value="Homeodomain-like"/>
    <property type="match status" value="2"/>
</dbReference>
<dbReference type="InterPro" id="IPR011006">
    <property type="entry name" value="CheY-like_superfamily"/>
</dbReference>
<evidence type="ECO:0000256" key="1">
    <source>
        <dbReference type="ARBA" id="ARBA00023015"/>
    </source>
</evidence>
<dbReference type="InterPro" id="IPR001789">
    <property type="entry name" value="Sig_transdc_resp-reg_receiver"/>
</dbReference>
<evidence type="ECO:0000313" key="8">
    <source>
        <dbReference type="Proteomes" id="UP000018922"/>
    </source>
</evidence>
<dbReference type="SUPFAM" id="SSF52172">
    <property type="entry name" value="CheY-like"/>
    <property type="match status" value="1"/>
</dbReference>
<dbReference type="PROSITE" id="PS50110">
    <property type="entry name" value="RESPONSE_REGULATORY"/>
    <property type="match status" value="1"/>
</dbReference>
<evidence type="ECO:0000259" key="6">
    <source>
        <dbReference type="PROSITE" id="PS50110"/>
    </source>
</evidence>
<dbReference type="eggNOG" id="COG2207">
    <property type="taxonomic scope" value="Bacteria"/>
</dbReference>
<dbReference type="eggNOG" id="COG0745">
    <property type="taxonomic scope" value="Bacteria"/>
</dbReference>
<dbReference type="AlphaFoldDB" id="V6F346"/>
<evidence type="ECO:0000256" key="4">
    <source>
        <dbReference type="PROSITE-ProRule" id="PRU00169"/>
    </source>
</evidence>
<evidence type="ECO:0000313" key="7">
    <source>
        <dbReference type="EMBL" id="CDK99797.1"/>
    </source>
</evidence>
<dbReference type="PROSITE" id="PS00041">
    <property type="entry name" value="HTH_ARAC_FAMILY_1"/>
    <property type="match status" value="1"/>
</dbReference>
<name>V6F346_MAGGM</name>
<sequence>MTPPPGHAAAPTILMIDDSIMDLRVLIDMLAARKWRTLVSFDGMDGYRKAQIKLPDLILLDVRMPGLDGFATLRRLKGDTRTQAIPVIFLTAAEDKADRLNGLSLGAVDYIIKPFVSEEEVLSRIGIHLELSRRLGSAPSITASSTPGQSALVTAAATLLLENLSNPPSMNTLVRHLGTSEKRLYDAFHEAFQLTVFGWLREQRLKLARQLLIQTDAAVADIAAHCGYGSSANFATAFKNRFECSPRDFRRRAGDETAGDSES</sequence>
<dbReference type="PANTHER" id="PTHR47893:SF1">
    <property type="entry name" value="REGULATORY PROTEIN PCHR"/>
    <property type="match status" value="1"/>
</dbReference>
<dbReference type="Proteomes" id="UP000018922">
    <property type="component" value="Chromosome I"/>
</dbReference>
<dbReference type="InterPro" id="IPR053142">
    <property type="entry name" value="PchR_regulatory_protein"/>
</dbReference>
<proteinExistence type="predicted"/>
<feature type="modified residue" description="4-aspartylphosphate" evidence="4">
    <location>
        <position position="61"/>
    </location>
</feature>
<dbReference type="Gene3D" id="3.40.50.2300">
    <property type="match status" value="1"/>
</dbReference>
<dbReference type="GO" id="GO:0043565">
    <property type="term" value="F:sequence-specific DNA binding"/>
    <property type="evidence" value="ECO:0007669"/>
    <property type="project" value="InterPro"/>
</dbReference>
<dbReference type="InterPro" id="IPR018060">
    <property type="entry name" value="HTH_AraC"/>
</dbReference>
<dbReference type="Pfam" id="PF00072">
    <property type="entry name" value="Response_reg"/>
    <property type="match status" value="1"/>
</dbReference>
<gene>
    <name evidence="7" type="primary">baeR</name>
    <name evidence="7" type="ordered locus">MGMSRv2__2582</name>
</gene>
<dbReference type="HOGENOM" id="CLU_000445_5_1_5"/>
<dbReference type="InterPro" id="IPR018062">
    <property type="entry name" value="HTH_AraC-typ_CS"/>
</dbReference>
<evidence type="ECO:0000259" key="5">
    <source>
        <dbReference type="PROSITE" id="PS01124"/>
    </source>
</evidence>
<evidence type="ECO:0000256" key="3">
    <source>
        <dbReference type="ARBA" id="ARBA00023163"/>
    </source>
</evidence>
<dbReference type="PRINTS" id="PR00032">
    <property type="entry name" value="HTHARAC"/>
</dbReference>
<reference evidence="7 8" key="1">
    <citation type="journal article" date="2014" name="Genome Announc.">
        <title>Complete genome sequence of Magnetospirillum gryphiswaldense MSR-1.</title>
        <authorList>
            <person name="Wang X."/>
            <person name="Wang Q."/>
            <person name="Zhang W."/>
            <person name="Wang Y."/>
            <person name="Li L."/>
            <person name="Wen T."/>
            <person name="Zhang T."/>
            <person name="Zhang Y."/>
            <person name="Xu J."/>
            <person name="Hu J."/>
            <person name="Li S."/>
            <person name="Liu L."/>
            <person name="Liu J."/>
            <person name="Jiang W."/>
            <person name="Tian J."/>
            <person name="Li Y."/>
            <person name="Schuler D."/>
            <person name="Wang L."/>
            <person name="Li J."/>
        </authorList>
    </citation>
    <scope>NUCLEOTIDE SEQUENCE [LARGE SCALE GENOMIC DNA]</scope>
    <source>
        <strain evidence="8">DSM 6361 / JCM 21280 / NBRC 15271 / MSR-1</strain>
    </source>
</reference>
<dbReference type="InterPro" id="IPR020449">
    <property type="entry name" value="Tscrpt_reg_AraC-type_HTH"/>
</dbReference>
<keyword evidence="4" id="KW-0597">Phosphoprotein</keyword>
<dbReference type="KEGG" id="mgy:MGMSRv2__2582"/>
<feature type="domain" description="Response regulatory" evidence="6">
    <location>
        <begin position="12"/>
        <end position="128"/>
    </location>
</feature>
<dbReference type="GO" id="GO:0000160">
    <property type="term" value="P:phosphorelay signal transduction system"/>
    <property type="evidence" value="ECO:0007669"/>
    <property type="project" value="InterPro"/>
</dbReference>
<keyword evidence="2" id="KW-0238">DNA-binding</keyword>
<dbReference type="Gene3D" id="1.10.10.60">
    <property type="entry name" value="Homeodomain-like"/>
    <property type="match status" value="1"/>
</dbReference>
<dbReference type="SMART" id="SM00448">
    <property type="entry name" value="REC"/>
    <property type="match status" value="1"/>
</dbReference>
<dbReference type="Pfam" id="PF12833">
    <property type="entry name" value="HTH_18"/>
    <property type="match status" value="1"/>
</dbReference>